<proteinExistence type="predicted"/>
<name>A0A5B7E5P5_PORTR</name>
<feature type="chain" id="PRO_5022840335" description="Secreted protein" evidence="1">
    <location>
        <begin position="24"/>
        <end position="120"/>
    </location>
</feature>
<protein>
    <recommendedName>
        <fullName evidence="4">Secreted protein</fullName>
    </recommendedName>
</protein>
<dbReference type="AlphaFoldDB" id="A0A5B7E5P5"/>
<evidence type="ECO:0008006" key="4">
    <source>
        <dbReference type="Google" id="ProtNLM"/>
    </source>
</evidence>
<reference evidence="2 3" key="1">
    <citation type="submission" date="2019-05" db="EMBL/GenBank/DDBJ databases">
        <title>Another draft genome of Portunus trituberculatus and its Hox gene families provides insights of decapod evolution.</title>
        <authorList>
            <person name="Jeong J.-H."/>
            <person name="Song I."/>
            <person name="Kim S."/>
            <person name="Choi T."/>
            <person name="Kim D."/>
            <person name="Ryu S."/>
            <person name="Kim W."/>
        </authorList>
    </citation>
    <scope>NUCLEOTIDE SEQUENCE [LARGE SCALE GENOMIC DNA]</scope>
    <source>
        <tissue evidence="2">Muscle</tissue>
    </source>
</reference>
<feature type="signal peptide" evidence="1">
    <location>
        <begin position="1"/>
        <end position="23"/>
    </location>
</feature>
<organism evidence="2 3">
    <name type="scientific">Portunus trituberculatus</name>
    <name type="common">Swimming crab</name>
    <name type="synonym">Neptunus trituberculatus</name>
    <dbReference type="NCBI Taxonomy" id="210409"/>
    <lineage>
        <taxon>Eukaryota</taxon>
        <taxon>Metazoa</taxon>
        <taxon>Ecdysozoa</taxon>
        <taxon>Arthropoda</taxon>
        <taxon>Crustacea</taxon>
        <taxon>Multicrustacea</taxon>
        <taxon>Malacostraca</taxon>
        <taxon>Eumalacostraca</taxon>
        <taxon>Eucarida</taxon>
        <taxon>Decapoda</taxon>
        <taxon>Pleocyemata</taxon>
        <taxon>Brachyura</taxon>
        <taxon>Eubrachyura</taxon>
        <taxon>Portunoidea</taxon>
        <taxon>Portunidae</taxon>
        <taxon>Portuninae</taxon>
        <taxon>Portunus</taxon>
    </lineage>
</organism>
<keyword evidence="3" id="KW-1185">Reference proteome</keyword>
<evidence type="ECO:0000313" key="2">
    <source>
        <dbReference type="EMBL" id="MPC28729.1"/>
    </source>
</evidence>
<dbReference type="EMBL" id="VSRR010001956">
    <property type="protein sequence ID" value="MPC28729.1"/>
    <property type="molecule type" value="Genomic_DNA"/>
</dbReference>
<dbReference type="Proteomes" id="UP000324222">
    <property type="component" value="Unassembled WGS sequence"/>
</dbReference>
<gene>
    <name evidence="2" type="ORF">E2C01_021939</name>
</gene>
<sequence length="120" mass="13310">MLVWRFTITITVFFLLLIGGREAREEEQPERDSSISPSNCTVPLYIRLNVWLPHISDQSVKYVPPLSSLPRAVPARATVNNTLELPPPSPGVPRLLQGAIKRCGEAKWGSFEQENSGRGG</sequence>
<evidence type="ECO:0000313" key="3">
    <source>
        <dbReference type="Proteomes" id="UP000324222"/>
    </source>
</evidence>
<comment type="caution">
    <text evidence="2">The sequence shown here is derived from an EMBL/GenBank/DDBJ whole genome shotgun (WGS) entry which is preliminary data.</text>
</comment>
<accession>A0A5B7E5P5</accession>
<keyword evidence="1" id="KW-0732">Signal</keyword>
<evidence type="ECO:0000256" key="1">
    <source>
        <dbReference type="SAM" id="SignalP"/>
    </source>
</evidence>